<dbReference type="Proteomes" id="UP000276133">
    <property type="component" value="Unassembled WGS sequence"/>
</dbReference>
<reference evidence="1 2" key="1">
    <citation type="journal article" date="2018" name="Sci. Rep.">
        <title>Genomic signatures of local adaptation to the degree of environmental predictability in rotifers.</title>
        <authorList>
            <person name="Franch-Gras L."/>
            <person name="Hahn C."/>
            <person name="Garcia-Roger E.M."/>
            <person name="Carmona M.J."/>
            <person name="Serra M."/>
            <person name="Gomez A."/>
        </authorList>
    </citation>
    <scope>NUCLEOTIDE SEQUENCE [LARGE SCALE GENOMIC DNA]</scope>
    <source>
        <strain evidence="1">HYR1</strain>
    </source>
</reference>
<protein>
    <submittedName>
        <fullName evidence="1">Uncharacterized protein</fullName>
    </submittedName>
</protein>
<proteinExistence type="predicted"/>
<dbReference type="EMBL" id="REGN01007900">
    <property type="protein sequence ID" value="RNA04976.1"/>
    <property type="molecule type" value="Genomic_DNA"/>
</dbReference>
<organism evidence="1 2">
    <name type="scientific">Brachionus plicatilis</name>
    <name type="common">Marine rotifer</name>
    <name type="synonym">Brachionus muelleri</name>
    <dbReference type="NCBI Taxonomy" id="10195"/>
    <lineage>
        <taxon>Eukaryota</taxon>
        <taxon>Metazoa</taxon>
        <taxon>Spiralia</taxon>
        <taxon>Gnathifera</taxon>
        <taxon>Rotifera</taxon>
        <taxon>Eurotatoria</taxon>
        <taxon>Monogononta</taxon>
        <taxon>Pseudotrocha</taxon>
        <taxon>Ploima</taxon>
        <taxon>Brachionidae</taxon>
        <taxon>Brachionus</taxon>
    </lineage>
</organism>
<dbReference type="AlphaFoldDB" id="A0A3M7Q0G1"/>
<evidence type="ECO:0000313" key="2">
    <source>
        <dbReference type="Proteomes" id="UP000276133"/>
    </source>
</evidence>
<keyword evidence="2" id="KW-1185">Reference proteome</keyword>
<name>A0A3M7Q0G1_BRAPC</name>
<gene>
    <name evidence="1" type="ORF">BpHYR1_047106</name>
</gene>
<comment type="caution">
    <text evidence="1">The sequence shown here is derived from an EMBL/GenBank/DDBJ whole genome shotgun (WGS) entry which is preliminary data.</text>
</comment>
<evidence type="ECO:0000313" key="1">
    <source>
        <dbReference type="EMBL" id="RNA04976.1"/>
    </source>
</evidence>
<sequence>MTNKSISNFTWESNFNKKKCPLKLLTEFFLGFFYPQNAFLNLFNNKISPKGFIIGTLIAPSSPASGIFAKKFK</sequence>
<accession>A0A3M7Q0G1</accession>